<dbReference type="InterPro" id="IPR005829">
    <property type="entry name" value="Sugar_transporter_CS"/>
</dbReference>
<evidence type="ECO:0000256" key="9">
    <source>
        <dbReference type="SAM" id="Phobius"/>
    </source>
</evidence>
<accession>A0A2T2PAM7</accession>
<feature type="compositionally biased region" description="Basic and acidic residues" evidence="8">
    <location>
        <begin position="1"/>
        <end position="15"/>
    </location>
</feature>
<dbReference type="GO" id="GO:0005351">
    <property type="term" value="F:carbohydrate:proton symporter activity"/>
    <property type="evidence" value="ECO:0007669"/>
    <property type="project" value="TreeGrafter"/>
</dbReference>
<feature type="transmembrane region" description="Helical" evidence="9">
    <location>
        <begin position="57"/>
        <end position="75"/>
    </location>
</feature>
<dbReference type="PROSITE" id="PS00216">
    <property type="entry name" value="SUGAR_TRANSPORT_1"/>
    <property type="match status" value="1"/>
</dbReference>
<feature type="region of interest" description="Disordered" evidence="8">
    <location>
        <begin position="1"/>
        <end position="24"/>
    </location>
</feature>
<keyword evidence="5 9" id="KW-1133">Transmembrane helix</keyword>
<keyword evidence="4 9" id="KW-0812">Transmembrane</keyword>
<gene>
    <name evidence="11" type="ORF">BS50DRAFT_22077</name>
</gene>
<feature type="transmembrane region" description="Helical" evidence="9">
    <location>
        <begin position="215"/>
        <end position="240"/>
    </location>
</feature>
<dbReference type="Gene3D" id="1.20.1250.20">
    <property type="entry name" value="MFS general substrate transporter like domains"/>
    <property type="match status" value="1"/>
</dbReference>
<dbReference type="OrthoDB" id="6612291at2759"/>
<evidence type="ECO:0000259" key="10">
    <source>
        <dbReference type="PROSITE" id="PS50850"/>
    </source>
</evidence>
<dbReference type="GO" id="GO:0016020">
    <property type="term" value="C:membrane"/>
    <property type="evidence" value="ECO:0007669"/>
    <property type="project" value="UniProtKB-SubCell"/>
</dbReference>
<keyword evidence="6 9" id="KW-0472">Membrane</keyword>
<feature type="transmembrane region" description="Helical" evidence="9">
    <location>
        <begin position="246"/>
        <end position="267"/>
    </location>
</feature>
<dbReference type="PROSITE" id="PS50850">
    <property type="entry name" value="MFS"/>
    <property type="match status" value="1"/>
</dbReference>
<feature type="transmembrane region" description="Helical" evidence="9">
    <location>
        <begin position="510"/>
        <end position="528"/>
    </location>
</feature>
<evidence type="ECO:0000256" key="5">
    <source>
        <dbReference type="ARBA" id="ARBA00022989"/>
    </source>
</evidence>
<evidence type="ECO:0000256" key="8">
    <source>
        <dbReference type="SAM" id="MobiDB-lite"/>
    </source>
</evidence>
<name>A0A2T2PAM7_CORCC</name>
<evidence type="ECO:0000313" key="11">
    <source>
        <dbReference type="EMBL" id="PSN74711.1"/>
    </source>
</evidence>
<dbReference type="InterPro" id="IPR050360">
    <property type="entry name" value="MFS_Sugar_Transporters"/>
</dbReference>
<evidence type="ECO:0000256" key="7">
    <source>
        <dbReference type="RuleBase" id="RU003346"/>
    </source>
</evidence>
<evidence type="ECO:0000313" key="12">
    <source>
        <dbReference type="Proteomes" id="UP000240883"/>
    </source>
</evidence>
<comment type="similarity">
    <text evidence="2 7">Belongs to the major facilitator superfamily. Sugar transporter (TC 2.A.1.1) family.</text>
</comment>
<dbReference type="InterPro" id="IPR036259">
    <property type="entry name" value="MFS_trans_sf"/>
</dbReference>
<comment type="subcellular location">
    <subcellularLocation>
        <location evidence="1">Membrane</location>
        <topology evidence="1">Multi-pass membrane protein</topology>
    </subcellularLocation>
</comment>
<keyword evidence="11" id="KW-0762">Sugar transport</keyword>
<dbReference type="InterPro" id="IPR003663">
    <property type="entry name" value="Sugar/inositol_transpt"/>
</dbReference>
<dbReference type="SUPFAM" id="SSF103473">
    <property type="entry name" value="MFS general substrate transporter"/>
    <property type="match status" value="1"/>
</dbReference>
<proteinExistence type="inferred from homology"/>
<feature type="domain" description="Major facilitator superfamily (MFS) profile" evidence="10">
    <location>
        <begin position="62"/>
        <end position="532"/>
    </location>
</feature>
<protein>
    <submittedName>
        <fullName evidence="11">Sugar transporter STL1</fullName>
    </submittedName>
</protein>
<dbReference type="AlphaFoldDB" id="A0A2T2PAM7"/>
<dbReference type="PANTHER" id="PTHR48022:SF68">
    <property type="entry name" value="MAJOR FACILITATOR SUPERFAMILY (MFS) PROFILE DOMAIN-CONTAINING PROTEIN-RELATED"/>
    <property type="match status" value="1"/>
</dbReference>
<evidence type="ECO:0000256" key="3">
    <source>
        <dbReference type="ARBA" id="ARBA00022448"/>
    </source>
</evidence>
<dbReference type="NCBIfam" id="TIGR00879">
    <property type="entry name" value="SP"/>
    <property type="match status" value="1"/>
</dbReference>
<dbReference type="Proteomes" id="UP000240883">
    <property type="component" value="Unassembled WGS sequence"/>
</dbReference>
<evidence type="ECO:0000256" key="1">
    <source>
        <dbReference type="ARBA" id="ARBA00004141"/>
    </source>
</evidence>
<feature type="transmembrane region" description="Helical" evidence="9">
    <location>
        <begin position="404"/>
        <end position="427"/>
    </location>
</feature>
<dbReference type="FunFam" id="1.20.1250.20:FF:000061">
    <property type="entry name" value="MFS sugar transporter"/>
    <property type="match status" value="1"/>
</dbReference>
<dbReference type="PRINTS" id="PR00171">
    <property type="entry name" value="SUGRTRNSPORT"/>
</dbReference>
<evidence type="ECO:0000256" key="6">
    <source>
        <dbReference type="ARBA" id="ARBA00023136"/>
    </source>
</evidence>
<keyword evidence="12" id="KW-1185">Reference proteome</keyword>
<dbReference type="PANTHER" id="PTHR48022">
    <property type="entry name" value="PLASTIDIC GLUCOSE TRANSPORTER 4"/>
    <property type="match status" value="1"/>
</dbReference>
<dbReference type="InterPro" id="IPR005828">
    <property type="entry name" value="MFS_sugar_transport-like"/>
</dbReference>
<evidence type="ECO:0000256" key="2">
    <source>
        <dbReference type="ARBA" id="ARBA00010992"/>
    </source>
</evidence>
<organism evidence="11 12">
    <name type="scientific">Corynespora cassiicola Philippines</name>
    <dbReference type="NCBI Taxonomy" id="1448308"/>
    <lineage>
        <taxon>Eukaryota</taxon>
        <taxon>Fungi</taxon>
        <taxon>Dikarya</taxon>
        <taxon>Ascomycota</taxon>
        <taxon>Pezizomycotina</taxon>
        <taxon>Dothideomycetes</taxon>
        <taxon>Pleosporomycetidae</taxon>
        <taxon>Pleosporales</taxon>
        <taxon>Corynesporascaceae</taxon>
        <taxon>Corynespora</taxon>
    </lineage>
</organism>
<evidence type="ECO:0000256" key="4">
    <source>
        <dbReference type="ARBA" id="ARBA00022692"/>
    </source>
</evidence>
<dbReference type="InterPro" id="IPR020846">
    <property type="entry name" value="MFS_dom"/>
</dbReference>
<sequence>MSSTEKPETTNRDELDSSSADTAKQDDAPKNWFLRTCARMGNLPQFKVGGKLLEGRALNNSIALIASTGFLMFGYDQGVLSGLLTLDSFQRDLPLMTPLETKNPLCWTDAGPPNRDYRFCTGDANTQAAGVAVYQIGCFMGAVIILFYGETWGRRSSTFWGSSIMVIATIMQAAAHEYGLFSAGRVLSGIGNGMVTSTIPTWQSECARPEERGKLIILSGALISGGVMISYWIAYGFYFLEGSVRWRFPVMFQSFFTIVVMIGLLWLPDSPRWLLMRGRTAEARNVTSRLFGKPEDDPEVVEEINQIENALKIQNSGGGFKFKEFLQNGPSQNFRRTALGMLSQFLQQMCGINLVTYYATFIFENSLGFGPDLSRLLAAANGTEYFLASLVAIPLIERVGRRKLMLFGAFGMMGSFAVLAGATSTGAVDESGAPQLNTAFGVTAVVFLFVFNTFFAIGWLGMTWLYPAEVTNLRIRIHANALSTCSNWLSNFLIVMITPPAFANLQYRTYIMFAIFNAAIIPVVYFWFPETAKRSLEEIDVYFAKAHAMNVSPVKMAHEMPRLRGAELEAEMLKYFGESDVENVRRRSSVATHRAVETQETTG</sequence>
<feature type="transmembrane region" description="Helical" evidence="9">
    <location>
        <begin position="439"/>
        <end position="465"/>
    </location>
</feature>
<reference evidence="11 12" key="1">
    <citation type="journal article" date="2018" name="Front. Microbiol.">
        <title>Genome-Wide Analysis of Corynespora cassiicola Leaf Fall Disease Putative Effectors.</title>
        <authorList>
            <person name="Lopez D."/>
            <person name="Ribeiro S."/>
            <person name="Label P."/>
            <person name="Fumanal B."/>
            <person name="Venisse J.S."/>
            <person name="Kohler A."/>
            <person name="de Oliveira R.R."/>
            <person name="Labutti K."/>
            <person name="Lipzen A."/>
            <person name="Lail K."/>
            <person name="Bauer D."/>
            <person name="Ohm R.A."/>
            <person name="Barry K.W."/>
            <person name="Spatafora J."/>
            <person name="Grigoriev I.V."/>
            <person name="Martin F.M."/>
            <person name="Pujade-Renaud V."/>
        </authorList>
    </citation>
    <scope>NUCLEOTIDE SEQUENCE [LARGE SCALE GENOMIC DNA]</scope>
    <source>
        <strain evidence="11 12">Philippines</strain>
    </source>
</reference>
<feature type="transmembrane region" description="Helical" evidence="9">
    <location>
        <begin position="131"/>
        <end position="149"/>
    </location>
</feature>
<keyword evidence="3 7" id="KW-0813">Transport</keyword>
<feature type="transmembrane region" description="Helical" evidence="9">
    <location>
        <begin position="477"/>
        <end position="498"/>
    </location>
</feature>
<dbReference type="Pfam" id="PF00083">
    <property type="entry name" value="Sugar_tr"/>
    <property type="match status" value="1"/>
</dbReference>
<dbReference type="EMBL" id="KZ678128">
    <property type="protein sequence ID" value="PSN74711.1"/>
    <property type="molecule type" value="Genomic_DNA"/>
</dbReference>